<gene>
    <name evidence="14" type="ORF">B4U79_02940</name>
</gene>
<sequence>YPNFDGACDTLRKKLDELKKQRKEDSFQSSSQTEKRKVWFTPRMQDALKKYRTQAQEENASNIKSRAIELFKEAYPEASQNIKDSSLFFRVTQPFYSQEDKFWTEERKCDLINCSTNAFKIQKEESRNRYKPRKFEDILYEQFRNIHPEYDKNANALRSYYYLLCKTLKEKNLEIEFFEEDIDEKIKILKQELAGYHRQLQIPLFDAIFQHPIEQDEEIIDENEMKNKLRNITSASYCDPNLEAKVWPVDFPYGKGSWHFKSKLKINSYLKWRLLSFDDRFRANKPYLFFFIDRMFKSRVFYFNEVRRVRVEGQYEKLKKIDVSDPYSKYGETVPACIPGSRGYCATRTLEFLAVVRDAGRKPDLFYTMTFNGNWLDLQADLRHGHGVQAEKEEPLQEKIPLRGISYSNAPVECAVAWWKRWRDFCKHVLKNPIGPFGDVVRYAYKFEYQKRGPVHVHMIIWCKDSKYPDDVAIAEVPPEDSDAIRRKLRQLVLAFQVHECKTERCKTFSKGKKRKKCKYGYPFALNDRVQLDKRGLTYLHIRKKEEDRNIVSYNPRIMLRYQCHHNVTFCSENGYEAYLTKYVTKSEPNERMFIQGKESAAKIYFQTRVLGAFEAAIIGLQMRQSGTSHEVVYCPTELEPTYRYIKQKKHLPSDDESEDIYYDNLLEKYLDRPKELDEFNYVEFVKKYKYRSDTKKDPVIEIMEIDSDKEHEDDPDYNNSGKSQQRKSKRQQCVLNDNKNRAIVPRQKEIIPRWRYYRPYGEDLENHCLQILLFNFPFTRETIKPENLFSEENESKTYAEECIIRGIDMKSHSKEMAETAARRGYNEYRLRKLLQALANNDWITEDEIDGIIEGVPFLQPKDDEETETQSYGENVTPINWQIVEDEKIDPIIKHNYFNENEKKMTLMNLYSALSPSQKEVFKIIEKDLIKNEQCFYIVGGEAGTGKTHVINILRKAMDYYKLNYATLATTGVAASNLETGRTIHSFFGLDFELNCYLEHNNRNSYYVSNVDSILIDEFSMLEVELFRKIEITLRTFPRPHEYGDEKKYFGGRSIILFGDPAQLPAIGLPIFCSTLFDKFKILLLKENHRQTEDKIYYQILKEARIGYLSDYSKRKLKERIVEIDKKDEKSFNKIEKGPPILVSRIVDRDWWNNKILDTINDEEVVFNAKTYYDGNEDKLASESELTAIKLNCKEALPETLKLKKGAQVMLLRNLDVKGGWANGRIARVKCIKEDSNAIIIFHPDRGDFIVEKVRQTLKIPHVSVVFKREQFPLILSWATTIHKIQGVTLDRMYLQLGKLFSSGQGYVALSRVKTLKGLTIIKWADDQIFLDDKYKEVLTWFENADRTIKKDHYTPFPEELRQKFIKNDSTAFAKKLKEELLKAAETIRNEKDKKEEEKTIKTHKPKRIFIPRKEITIADEFRNHIDFSMSILKQLQENRFFEFNPALILLYLNKEITRIQSAFNRIRNLTLQYFDSSKNSELDYLKDSIHPAVYSQLVPVFTNGGGDCFYNSVSICLCNSEALMPVLRLLTTYMIAKNYYIYQQSFIIPGMDESVDRFLLSAATPGLLMNGARFSEYYNGQLNWAENFTIMATSHAINRPIYCFGWFGKTIESNYLKQDYHDTTISGEFLIPDCTTEEFQQKLNAQERGYMNHMVASHPRFENRDGIYVFHSVNHFMAMMPKYENFFKFKTKYPYFRDTVDYIDAI</sequence>
<keyword evidence="4 9" id="KW-0347">Helicase</keyword>
<evidence type="ECO:0000259" key="11">
    <source>
        <dbReference type="Pfam" id="PF05970"/>
    </source>
</evidence>
<evidence type="ECO:0000256" key="2">
    <source>
        <dbReference type="ARBA" id="ARBA00022763"/>
    </source>
</evidence>
<dbReference type="InterPro" id="IPR049163">
    <property type="entry name" value="Pif1-like_2B_dom"/>
</dbReference>
<evidence type="ECO:0000256" key="8">
    <source>
        <dbReference type="ARBA" id="ARBA00023235"/>
    </source>
</evidence>
<dbReference type="Proteomes" id="UP000285301">
    <property type="component" value="Unassembled WGS sequence"/>
</dbReference>
<keyword evidence="3 9" id="KW-0378">Hydrolase</keyword>
<feature type="domain" description="Helitron helicase-like" evidence="12">
    <location>
        <begin position="332"/>
        <end position="461"/>
    </location>
</feature>
<evidence type="ECO:0000259" key="13">
    <source>
        <dbReference type="Pfam" id="PF21530"/>
    </source>
</evidence>
<evidence type="ECO:0000256" key="4">
    <source>
        <dbReference type="ARBA" id="ARBA00022806"/>
    </source>
</evidence>
<dbReference type="Gene3D" id="3.40.50.300">
    <property type="entry name" value="P-loop containing nucleotide triphosphate hydrolases"/>
    <property type="match status" value="1"/>
</dbReference>
<dbReference type="PANTHER" id="PTHR47642">
    <property type="entry name" value="ATP-DEPENDENT DNA HELICASE"/>
    <property type="match status" value="1"/>
</dbReference>
<dbReference type="Pfam" id="PF21530">
    <property type="entry name" value="Pif1_2B_dom"/>
    <property type="match status" value="1"/>
</dbReference>
<evidence type="ECO:0000256" key="10">
    <source>
        <dbReference type="SAM" id="MobiDB-lite"/>
    </source>
</evidence>
<dbReference type="PANTHER" id="PTHR47642:SF5">
    <property type="entry name" value="ATP-DEPENDENT DNA HELICASE"/>
    <property type="match status" value="1"/>
</dbReference>
<keyword evidence="15" id="KW-1185">Reference proteome</keyword>
<dbReference type="SUPFAM" id="SSF52540">
    <property type="entry name" value="P-loop containing nucleoside triphosphate hydrolases"/>
    <property type="match status" value="2"/>
</dbReference>
<dbReference type="InterPro" id="IPR025476">
    <property type="entry name" value="Helitron_helicase-like"/>
</dbReference>
<feature type="domain" description="DNA helicase Pif1-like DEAD-box helicase" evidence="11">
    <location>
        <begin position="914"/>
        <end position="1096"/>
    </location>
</feature>
<comment type="similarity">
    <text evidence="9">Belongs to the helicase family.</text>
</comment>
<keyword evidence="6" id="KW-0238">DNA-binding</keyword>
<accession>A0A443QI58</accession>
<proteinExistence type="inferred from homology"/>
<dbReference type="OrthoDB" id="416437at2759"/>
<dbReference type="GO" id="GO:0005524">
    <property type="term" value="F:ATP binding"/>
    <property type="evidence" value="ECO:0007669"/>
    <property type="project" value="UniProtKB-KW"/>
</dbReference>
<comment type="catalytic activity">
    <reaction evidence="9">
        <text>ATP + H2O = ADP + phosphate + H(+)</text>
        <dbReference type="Rhea" id="RHEA:13065"/>
        <dbReference type="ChEBI" id="CHEBI:15377"/>
        <dbReference type="ChEBI" id="CHEBI:15378"/>
        <dbReference type="ChEBI" id="CHEBI:30616"/>
        <dbReference type="ChEBI" id="CHEBI:43474"/>
        <dbReference type="ChEBI" id="CHEBI:456216"/>
        <dbReference type="EC" id="5.6.2.3"/>
    </reaction>
</comment>
<evidence type="ECO:0000256" key="7">
    <source>
        <dbReference type="ARBA" id="ARBA00023204"/>
    </source>
</evidence>
<protein>
    <recommendedName>
        <fullName evidence="9">ATP-dependent DNA helicase</fullName>
        <ecNumber evidence="9">5.6.2.3</ecNumber>
    </recommendedName>
</protein>
<dbReference type="GO" id="GO:0043139">
    <property type="term" value="F:5'-3' DNA helicase activity"/>
    <property type="evidence" value="ECO:0007669"/>
    <property type="project" value="UniProtKB-EC"/>
</dbReference>
<dbReference type="STRING" id="1965070.A0A443QI58"/>
<dbReference type="InterPro" id="IPR010285">
    <property type="entry name" value="DNA_helicase_pif1-like_DEAD"/>
</dbReference>
<keyword evidence="5 9" id="KW-0067">ATP-binding</keyword>
<name>A0A443QI58_9ACAR</name>
<dbReference type="Pfam" id="PF14214">
    <property type="entry name" value="Helitron_like_N"/>
    <property type="match status" value="1"/>
</dbReference>
<keyword evidence="7 9" id="KW-0234">DNA repair</keyword>
<evidence type="ECO:0000259" key="12">
    <source>
        <dbReference type="Pfam" id="PF14214"/>
    </source>
</evidence>
<dbReference type="CDD" id="cd18809">
    <property type="entry name" value="SF1_C_RecD"/>
    <property type="match status" value="1"/>
</dbReference>
<dbReference type="EMBL" id="NCKU01007354">
    <property type="protein sequence ID" value="RWS02695.1"/>
    <property type="molecule type" value="Genomic_DNA"/>
</dbReference>
<feature type="domain" description="DNA helicase Pif1-like 2B" evidence="13">
    <location>
        <begin position="1191"/>
        <end position="1225"/>
    </location>
</feature>
<dbReference type="InterPro" id="IPR027417">
    <property type="entry name" value="P-loop_NTPase"/>
</dbReference>
<evidence type="ECO:0000256" key="5">
    <source>
        <dbReference type="ARBA" id="ARBA00022840"/>
    </source>
</evidence>
<dbReference type="GO" id="GO:0006281">
    <property type="term" value="P:DNA repair"/>
    <property type="evidence" value="ECO:0007669"/>
    <property type="project" value="UniProtKB-KW"/>
</dbReference>
<dbReference type="GO" id="GO:0000723">
    <property type="term" value="P:telomere maintenance"/>
    <property type="evidence" value="ECO:0007669"/>
    <property type="project" value="InterPro"/>
</dbReference>
<keyword evidence="9" id="KW-0233">DNA recombination</keyword>
<evidence type="ECO:0000256" key="3">
    <source>
        <dbReference type="ARBA" id="ARBA00022801"/>
    </source>
</evidence>
<evidence type="ECO:0000313" key="15">
    <source>
        <dbReference type="Proteomes" id="UP000285301"/>
    </source>
</evidence>
<keyword evidence="1 9" id="KW-0547">Nucleotide-binding</keyword>
<comment type="caution">
    <text evidence="14">The sequence shown here is derived from an EMBL/GenBank/DDBJ whole genome shotgun (WGS) entry which is preliminary data.</text>
</comment>
<organism evidence="14 15">
    <name type="scientific">Dinothrombium tinctorium</name>
    <dbReference type="NCBI Taxonomy" id="1965070"/>
    <lineage>
        <taxon>Eukaryota</taxon>
        <taxon>Metazoa</taxon>
        <taxon>Ecdysozoa</taxon>
        <taxon>Arthropoda</taxon>
        <taxon>Chelicerata</taxon>
        <taxon>Arachnida</taxon>
        <taxon>Acari</taxon>
        <taxon>Acariformes</taxon>
        <taxon>Trombidiformes</taxon>
        <taxon>Prostigmata</taxon>
        <taxon>Anystina</taxon>
        <taxon>Parasitengona</taxon>
        <taxon>Trombidioidea</taxon>
        <taxon>Trombidiidae</taxon>
        <taxon>Dinothrombium</taxon>
    </lineage>
</organism>
<evidence type="ECO:0000313" key="14">
    <source>
        <dbReference type="EMBL" id="RWS02695.1"/>
    </source>
</evidence>
<reference evidence="14 15" key="1">
    <citation type="journal article" date="2018" name="Gigascience">
        <title>Genomes of trombidid mites reveal novel predicted allergens and laterally-transferred genes associated with secondary metabolism.</title>
        <authorList>
            <person name="Dong X."/>
            <person name="Chaisiri K."/>
            <person name="Xia D."/>
            <person name="Armstrong S.D."/>
            <person name="Fang Y."/>
            <person name="Donnelly M.J."/>
            <person name="Kadowaki T."/>
            <person name="McGarry J.W."/>
            <person name="Darby A.C."/>
            <person name="Makepeace B.L."/>
        </authorList>
    </citation>
    <scope>NUCLEOTIDE SEQUENCE [LARGE SCALE GENOMIC DNA]</scope>
    <source>
        <strain evidence="14">UoL-WK</strain>
    </source>
</reference>
<dbReference type="EC" id="5.6.2.3" evidence="9"/>
<feature type="region of interest" description="Disordered" evidence="10">
    <location>
        <begin position="706"/>
        <end position="739"/>
    </location>
</feature>
<evidence type="ECO:0000256" key="6">
    <source>
        <dbReference type="ARBA" id="ARBA00023125"/>
    </source>
</evidence>
<keyword evidence="8" id="KW-0413">Isomerase</keyword>
<dbReference type="Pfam" id="PF05970">
    <property type="entry name" value="PIF1"/>
    <property type="match status" value="1"/>
</dbReference>
<feature type="non-terminal residue" evidence="14">
    <location>
        <position position="1"/>
    </location>
</feature>
<evidence type="ECO:0000256" key="1">
    <source>
        <dbReference type="ARBA" id="ARBA00022741"/>
    </source>
</evidence>
<dbReference type="InterPro" id="IPR051055">
    <property type="entry name" value="PIF1_helicase"/>
</dbReference>
<comment type="cofactor">
    <cofactor evidence="9">
        <name>Mg(2+)</name>
        <dbReference type="ChEBI" id="CHEBI:18420"/>
    </cofactor>
</comment>
<dbReference type="GO" id="GO:0016887">
    <property type="term" value="F:ATP hydrolysis activity"/>
    <property type="evidence" value="ECO:0007669"/>
    <property type="project" value="RHEA"/>
</dbReference>
<dbReference type="GO" id="GO:0006310">
    <property type="term" value="P:DNA recombination"/>
    <property type="evidence" value="ECO:0007669"/>
    <property type="project" value="UniProtKB-KW"/>
</dbReference>
<evidence type="ECO:0000256" key="9">
    <source>
        <dbReference type="RuleBase" id="RU363044"/>
    </source>
</evidence>
<keyword evidence="2 9" id="KW-0227">DNA damage</keyword>